<keyword evidence="4 6" id="KW-1133">Transmembrane helix</keyword>
<dbReference type="PROSITE" id="PS50850">
    <property type="entry name" value="MFS"/>
    <property type="match status" value="1"/>
</dbReference>
<feature type="domain" description="Major facilitator superfamily (MFS) profile" evidence="7">
    <location>
        <begin position="1"/>
        <end position="371"/>
    </location>
</feature>
<evidence type="ECO:0000256" key="6">
    <source>
        <dbReference type="SAM" id="Phobius"/>
    </source>
</evidence>
<feature type="transmembrane region" description="Helical" evidence="6">
    <location>
        <begin position="275"/>
        <end position="304"/>
    </location>
</feature>
<feature type="transmembrane region" description="Helical" evidence="6">
    <location>
        <begin position="91"/>
        <end position="112"/>
    </location>
</feature>
<feature type="transmembrane region" description="Helical" evidence="6">
    <location>
        <begin position="118"/>
        <end position="140"/>
    </location>
</feature>
<dbReference type="GO" id="GO:0005886">
    <property type="term" value="C:plasma membrane"/>
    <property type="evidence" value="ECO:0007669"/>
    <property type="project" value="UniProtKB-SubCell"/>
</dbReference>
<proteinExistence type="predicted"/>
<organism evidence="8 9">
    <name type="scientific">Desulfamplus magnetovallimortis</name>
    <dbReference type="NCBI Taxonomy" id="1246637"/>
    <lineage>
        <taxon>Bacteria</taxon>
        <taxon>Pseudomonadati</taxon>
        <taxon>Thermodesulfobacteriota</taxon>
        <taxon>Desulfobacteria</taxon>
        <taxon>Desulfobacterales</taxon>
        <taxon>Desulfobacteraceae</taxon>
        <taxon>Desulfamplus</taxon>
    </lineage>
</organism>
<protein>
    <recommendedName>
        <fullName evidence="7">Major facilitator superfamily (MFS) profile domain-containing protein</fullName>
    </recommendedName>
</protein>
<feature type="transmembrane region" description="Helical" evidence="6">
    <location>
        <begin position="249"/>
        <end position="269"/>
    </location>
</feature>
<evidence type="ECO:0000256" key="3">
    <source>
        <dbReference type="ARBA" id="ARBA00022692"/>
    </source>
</evidence>
<sequence>MIGLPITLYMIMVTSTLMFLGSSYCSVKPYKALLIGLVCAAAGFIACGFAINIIHLIAGRMLCAVGFSMIVFYCRKYIVENSKPQNRARHLAGYTAAFSGGMLCSIVVGGIIKEYFSYQVVFFLSAVMLLIVLKFAHMVFKDYGNEIDLMGEKQGKGDLNEKPVEKKVEKNIALFARLLFRDGELVSIFIQGIVTRIIFIGFFYYTMPIFLRNYFSFSDVGRIMMFYAISSILLSTWLNKFVKGTKDSVWGIFISNMVLGASMCIFMLLDLSNILNIIIVSIAVLFVLGISNSITFPSQVNLLLETKTAKEMGIDTPMAVFQSIERVGSALGPIVFGALSVWLDTRQTIGCVGSLCLVSAIAFLLAYRKRVMS</sequence>
<dbReference type="PANTHER" id="PTHR43124">
    <property type="entry name" value="PURINE EFFLUX PUMP PBUE"/>
    <property type="match status" value="1"/>
</dbReference>
<evidence type="ECO:0000256" key="1">
    <source>
        <dbReference type="ARBA" id="ARBA00004651"/>
    </source>
</evidence>
<dbReference type="PANTHER" id="PTHR43124:SF3">
    <property type="entry name" value="CHLORAMPHENICOL EFFLUX PUMP RV0191"/>
    <property type="match status" value="1"/>
</dbReference>
<dbReference type="SUPFAM" id="SSF103473">
    <property type="entry name" value="MFS general substrate transporter"/>
    <property type="match status" value="1"/>
</dbReference>
<feature type="transmembrane region" description="Helical" evidence="6">
    <location>
        <begin position="324"/>
        <end position="343"/>
    </location>
</feature>
<dbReference type="InterPro" id="IPR011701">
    <property type="entry name" value="MFS"/>
</dbReference>
<gene>
    <name evidence="8" type="ORF">MTBBW1_280003</name>
</gene>
<evidence type="ECO:0000259" key="7">
    <source>
        <dbReference type="PROSITE" id="PS50850"/>
    </source>
</evidence>
<dbReference type="InterPro" id="IPR050189">
    <property type="entry name" value="MFS_Efflux_Transporters"/>
</dbReference>
<evidence type="ECO:0000256" key="2">
    <source>
        <dbReference type="ARBA" id="ARBA00022475"/>
    </source>
</evidence>
<evidence type="ECO:0000313" key="8">
    <source>
        <dbReference type="EMBL" id="SLM31167.1"/>
    </source>
</evidence>
<feature type="transmembrane region" description="Helical" evidence="6">
    <location>
        <begin position="6"/>
        <end position="25"/>
    </location>
</feature>
<dbReference type="InterPro" id="IPR036259">
    <property type="entry name" value="MFS_trans_sf"/>
</dbReference>
<dbReference type="Proteomes" id="UP000191931">
    <property type="component" value="Unassembled WGS sequence"/>
</dbReference>
<dbReference type="STRING" id="1246637.MTBBW1_280003"/>
<keyword evidence="3 6" id="KW-0812">Transmembrane</keyword>
<dbReference type="InterPro" id="IPR020846">
    <property type="entry name" value="MFS_dom"/>
</dbReference>
<dbReference type="GO" id="GO:0022857">
    <property type="term" value="F:transmembrane transporter activity"/>
    <property type="evidence" value="ECO:0007669"/>
    <property type="project" value="InterPro"/>
</dbReference>
<feature type="transmembrane region" description="Helical" evidence="6">
    <location>
        <begin position="32"/>
        <end position="51"/>
    </location>
</feature>
<dbReference type="Pfam" id="PF07690">
    <property type="entry name" value="MFS_1"/>
    <property type="match status" value="1"/>
</dbReference>
<keyword evidence="9" id="KW-1185">Reference proteome</keyword>
<name>A0A1W1HFA6_9BACT</name>
<dbReference type="AlphaFoldDB" id="A0A1W1HFA6"/>
<keyword evidence="5 6" id="KW-0472">Membrane</keyword>
<keyword evidence="2" id="KW-1003">Cell membrane</keyword>
<evidence type="ECO:0000256" key="4">
    <source>
        <dbReference type="ARBA" id="ARBA00022989"/>
    </source>
</evidence>
<feature type="transmembrane region" description="Helical" evidence="6">
    <location>
        <begin position="349"/>
        <end position="367"/>
    </location>
</feature>
<feature type="transmembrane region" description="Helical" evidence="6">
    <location>
        <begin position="185"/>
        <end position="205"/>
    </location>
</feature>
<feature type="transmembrane region" description="Helical" evidence="6">
    <location>
        <begin position="57"/>
        <end position="79"/>
    </location>
</feature>
<evidence type="ECO:0000313" key="9">
    <source>
        <dbReference type="Proteomes" id="UP000191931"/>
    </source>
</evidence>
<dbReference type="EMBL" id="FWEV01000201">
    <property type="protein sequence ID" value="SLM31167.1"/>
    <property type="molecule type" value="Genomic_DNA"/>
</dbReference>
<comment type="subcellular location">
    <subcellularLocation>
        <location evidence="1">Cell membrane</location>
        <topology evidence="1">Multi-pass membrane protein</topology>
    </subcellularLocation>
</comment>
<accession>A0A1W1HFA6</accession>
<reference evidence="8 9" key="1">
    <citation type="submission" date="2017-03" db="EMBL/GenBank/DDBJ databases">
        <authorList>
            <person name="Afonso C.L."/>
            <person name="Miller P.J."/>
            <person name="Scott M.A."/>
            <person name="Spackman E."/>
            <person name="Goraichik I."/>
            <person name="Dimitrov K.M."/>
            <person name="Suarez D.L."/>
            <person name="Swayne D.E."/>
        </authorList>
    </citation>
    <scope>NUCLEOTIDE SEQUENCE [LARGE SCALE GENOMIC DNA]</scope>
    <source>
        <strain evidence="8">PRJEB14757</strain>
    </source>
</reference>
<feature type="transmembrane region" description="Helical" evidence="6">
    <location>
        <begin position="225"/>
        <end position="242"/>
    </location>
</feature>
<dbReference type="Gene3D" id="1.20.1250.20">
    <property type="entry name" value="MFS general substrate transporter like domains"/>
    <property type="match status" value="1"/>
</dbReference>
<evidence type="ECO:0000256" key="5">
    <source>
        <dbReference type="ARBA" id="ARBA00023136"/>
    </source>
</evidence>